<proteinExistence type="predicted"/>
<dbReference type="GO" id="GO:0004523">
    <property type="term" value="F:RNA-DNA hybrid ribonuclease activity"/>
    <property type="evidence" value="ECO:0007669"/>
    <property type="project" value="InterPro"/>
</dbReference>
<evidence type="ECO:0000313" key="3">
    <source>
        <dbReference type="Proteomes" id="UP000701853"/>
    </source>
</evidence>
<organism evidence="2 3">
    <name type="scientific">Gossypium anomalum</name>
    <dbReference type="NCBI Taxonomy" id="47600"/>
    <lineage>
        <taxon>Eukaryota</taxon>
        <taxon>Viridiplantae</taxon>
        <taxon>Streptophyta</taxon>
        <taxon>Embryophyta</taxon>
        <taxon>Tracheophyta</taxon>
        <taxon>Spermatophyta</taxon>
        <taxon>Magnoliopsida</taxon>
        <taxon>eudicotyledons</taxon>
        <taxon>Gunneridae</taxon>
        <taxon>Pentapetalae</taxon>
        <taxon>rosids</taxon>
        <taxon>malvids</taxon>
        <taxon>Malvales</taxon>
        <taxon>Malvaceae</taxon>
        <taxon>Malvoideae</taxon>
        <taxon>Gossypium</taxon>
    </lineage>
</organism>
<dbReference type="GO" id="GO:0003676">
    <property type="term" value="F:nucleic acid binding"/>
    <property type="evidence" value="ECO:0007669"/>
    <property type="project" value="InterPro"/>
</dbReference>
<dbReference type="AlphaFoldDB" id="A0A8J6CUQ7"/>
<dbReference type="InterPro" id="IPR002156">
    <property type="entry name" value="RNaseH_domain"/>
</dbReference>
<dbReference type="Pfam" id="PF13456">
    <property type="entry name" value="RVT_3"/>
    <property type="match status" value="1"/>
</dbReference>
<comment type="caution">
    <text evidence="2">The sequence shown here is derived from an EMBL/GenBank/DDBJ whole genome shotgun (WGS) entry which is preliminary data.</text>
</comment>
<accession>A0A8J6CUQ7</accession>
<dbReference type="EMBL" id="JAHUZN010000007">
    <property type="protein sequence ID" value="KAG8488152.1"/>
    <property type="molecule type" value="Genomic_DNA"/>
</dbReference>
<dbReference type="OrthoDB" id="1935929at2759"/>
<dbReference type="PANTHER" id="PTHR47723">
    <property type="entry name" value="OS05G0353850 PROTEIN"/>
    <property type="match status" value="1"/>
</dbReference>
<name>A0A8J6CUQ7_9ROSI</name>
<dbReference type="Proteomes" id="UP000701853">
    <property type="component" value="Chromosome 7"/>
</dbReference>
<feature type="domain" description="RNase H type-1" evidence="1">
    <location>
        <begin position="78"/>
        <end position="159"/>
    </location>
</feature>
<reference evidence="2 3" key="1">
    <citation type="journal article" date="2021" name="bioRxiv">
        <title>The Gossypium anomalum genome as a resource for cotton improvement and evolutionary analysis of hybrid incompatibility.</title>
        <authorList>
            <person name="Grover C.E."/>
            <person name="Yuan D."/>
            <person name="Arick M.A."/>
            <person name="Miller E.R."/>
            <person name="Hu G."/>
            <person name="Peterson D.G."/>
            <person name="Wendel J.F."/>
            <person name="Udall J.A."/>
        </authorList>
    </citation>
    <scope>NUCLEOTIDE SEQUENCE [LARGE SCALE GENOMIC DNA]</scope>
    <source>
        <strain evidence="2">JFW-Udall</strain>
        <tissue evidence="2">Leaf</tissue>
    </source>
</reference>
<protein>
    <recommendedName>
        <fullName evidence="1">RNase H type-1 domain-containing protein</fullName>
    </recommendedName>
</protein>
<gene>
    <name evidence="2" type="ORF">CXB51_018799</name>
</gene>
<dbReference type="InterPro" id="IPR036397">
    <property type="entry name" value="RNaseH_sf"/>
</dbReference>
<sequence>MPRARLRRRYRKTAGTRNLSKVPGWSGNEGAFVQGGSQITDFVSNYLKELDGLNTNLLERRFRTSRWVAPNGLRVKINFDAAFNKQRNKSYSRLVVQNERAEVICSITVMHVNIPSTFAAKAMAYFQALNLGLFLGLREVEIEGDSRSVIRKLQEEKEDRS</sequence>
<keyword evidence="3" id="KW-1185">Reference proteome</keyword>
<evidence type="ECO:0000313" key="2">
    <source>
        <dbReference type="EMBL" id="KAG8488152.1"/>
    </source>
</evidence>
<dbReference type="Gene3D" id="3.30.420.10">
    <property type="entry name" value="Ribonuclease H-like superfamily/Ribonuclease H"/>
    <property type="match status" value="1"/>
</dbReference>
<evidence type="ECO:0000259" key="1">
    <source>
        <dbReference type="Pfam" id="PF13456"/>
    </source>
</evidence>
<dbReference type="PANTHER" id="PTHR47723:SF21">
    <property type="entry name" value="POLYNUCLEOTIDYL TRANSFERASE, RIBONUCLEASE H-LIKE SUPERFAMILY PROTEIN"/>
    <property type="match status" value="1"/>
</dbReference>
<dbReference type="InterPro" id="IPR053151">
    <property type="entry name" value="RNase_H-like"/>
</dbReference>